<name>A0A7S5REC6_9CAUD</name>
<gene>
    <name evidence="1" type="ORF">EVB89_051</name>
</gene>
<accession>A0A7S5REC6</accession>
<proteinExistence type="predicted"/>
<evidence type="ECO:0000313" key="2">
    <source>
        <dbReference type="Proteomes" id="UP000617684"/>
    </source>
</evidence>
<dbReference type="EMBL" id="MN988517">
    <property type="protein sequence ID" value="QIG70514.1"/>
    <property type="molecule type" value="Genomic_DNA"/>
</dbReference>
<protein>
    <submittedName>
        <fullName evidence="1">Uncharacterized protein</fullName>
    </submittedName>
</protein>
<organism evidence="1 2">
    <name type="scientific">Rhizobium phage RHph_N38</name>
    <dbReference type="NCBI Taxonomy" id="2509750"/>
    <lineage>
        <taxon>Viruses</taxon>
        <taxon>Duplodnaviria</taxon>
        <taxon>Heunggongvirae</taxon>
        <taxon>Uroviricota</taxon>
        <taxon>Caudoviricetes</taxon>
        <taxon>Schitoviridae</taxon>
        <taxon>Demetervirinae</taxon>
        <taxon>Cyamitesvirus</taxon>
        <taxon>Cyamitesvirus N38</taxon>
    </lineage>
</organism>
<reference evidence="1" key="1">
    <citation type="submission" date="2020-01" db="EMBL/GenBank/DDBJ databases">
        <title>Patterns of diversity and host range of bacteriophage communities associated with bean-nodulatin bacteria.</title>
        <authorList>
            <person name="Vann Cauwenberghe J."/>
            <person name="Santamaria R.I."/>
            <person name="Bustos P."/>
            <person name="Juarez S."/>
            <person name="Gonzalez V."/>
        </authorList>
    </citation>
    <scope>NUCLEOTIDE SEQUENCE</scope>
</reference>
<sequence>MTAVIRFRKAVDKKFISVRADQIKGVEDVTGKLSEEGETQDLTLLLTELGSFPVEESSNAVLKALESAGSVVIK</sequence>
<evidence type="ECO:0000313" key="1">
    <source>
        <dbReference type="EMBL" id="QIG70514.1"/>
    </source>
</evidence>
<keyword evidence="2" id="KW-1185">Reference proteome</keyword>
<dbReference type="Proteomes" id="UP000617684">
    <property type="component" value="Segment"/>
</dbReference>